<feature type="transmembrane region" description="Helical" evidence="10">
    <location>
        <begin position="12"/>
        <end position="36"/>
    </location>
</feature>
<keyword evidence="6" id="KW-0029">Amino-acid transport</keyword>
<dbReference type="CDD" id="cd06582">
    <property type="entry name" value="TM_PBP1_LivH_like"/>
    <property type="match status" value="1"/>
</dbReference>
<keyword evidence="2" id="KW-0813">Transport</keyword>
<dbReference type="GO" id="GO:0005886">
    <property type="term" value="C:plasma membrane"/>
    <property type="evidence" value="ECO:0007669"/>
    <property type="project" value="UniProtKB-SubCell"/>
</dbReference>
<evidence type="ECO:0000256" key="5">
    <source>
        <dbReference type="ARBA" id="ARBA00022692"/>
    </source>
</evidence>
<dbReference type="PANTHER" id="PTHR11795:SF371">
    <property type="entry name" value="HIGH-AFFINITY BRANCHED-CHAIN AMINO ACID TRANSPORT SYSTEM PERMEASE PROTEIN LIVH"/>
    <property type="match status" value="1"/>
</dbReference>
<dbReference type="Proteomes" id="UP000053326">
    <property type="component" value="Unassembled WGS sequence"/>
</dbReference>
<evidence type="ECO:0000313" key="11">
    <source>
        <dbReference type="EMBL" id="KUK37080.1"/>
    </source>
</evidence>
<evidence type="ECO:0000256" key="9">
    <source>
        <dbReference type="ARBA" id="ARBA00037998"/>
    </source>
</evidence>
<feature type="transmembrane region" description="Helical" evidence="10">
    <location>
        <begin position="48"/>
        <end position="79"/>
    </location>
</feature>
<evidence type="ECO:0000256" key="4">
    <source>
        <dbReference type="ARBA" id="ARBA00022519"/>
    </source>
</evidence>
<evidence type="ECO:0000256" key="7">
    <source>
        <dbReference type="ARBA" id="ARBA00022989"/>
    </source>
</evidence>
<dbReference type="GO" id="GO:0042941">
    <property type="term" value="P:D-alanine transmembrane transport"/>
    <property type="evidence" value="ECO:0007669"/>
    <property type="project" value="TreeGrafter"/>
</dbReference>
<keyword evidence="4" id="KW-0997">Cell inner membrane</keyword>
<accession>A0A101FHD0</accession>
<dbReference type="InterPro" id="IPR052157">
    <property type="entry name" value="BCAA_transport_permease"/>
</dbReference>
<comment type="caution">
    <text evidence="11">The sequence shown here is derived from an EMBL/GenBank/DDBJ whole genome shotgun (WGS) entry which is preliminary data.</text>
</comment>
<feature type="transmembrane region" description="Helical" evidence="10">
    <location>
        <begin position="189"/>
        <end position="215"/>
    </location>
</feature>
<dbReference type="InterPro" id="IPR001851">
    <property type="entry name" value="ABC_transp_permease"/>
</dbReference>
<evidence type="ECO:0000256" key="8">
    <source>
        <dbReference type="ARBA" id="ARBA00023136"/>
    </source>
</evidence>
<comment type="subcellular location">
    <subcellularLocation>
        <location evidence="1">Cell membrane</location>
        <topology evidence="1">Multi-pass membrane protein</topology>
    </subcellularLocation>
</comment>
<organism evidence="11 12">
    <name type="scientific">Thermacetogenium phaeum</name>
    <dbReference type="NCBI Taxonomy" id="85874"/>
    <lineage>
        <taxon>Bacteria</taxon>
        <taxon>Bacillati</taxon>
        <taxon>Bacillota</taxon>
        <taxon>Clostridia</taxon>
        <taxon>Thermoanaerobacterales</taxon>
        <taxon>Thermoanaerobacteraceae</taxon>
        <taxon>Thermacetogenium</taxon>
    </lineage>
</organism>
<feature type="transmembrane region" description="Helical" evidence="10">
    <location>
        <begin position="227"/>
        <end position="250"/>
    </location>
</feature>
<evidence type="ECO:0000313" key="12">
    <source>
        <dbReference type="Proteomes" id="UP000053326"/>
    </source>
</evidence>
<dbReference type="PATRIC" id="fig|85874.4.peg.1272"/>
<protein>
    <submittedName>
        <fullName evidence="11">High-affinity branched-chain amino acid transport system permease protein BraD</fullName>
    </submittedName>
</protein>
<feature type="transmembrane region" description="Helical" evidence="10">
    <location>
        <begin position="142"/>
        <end position="160"/>
    </location>
</feature>
<proteinExistence type="inferred from homology"/>
<dbReference type="GO" id="GO:0015192">
    <property type="term" value="F:L-phenylalanine transmembrane transporter activity"/>
    <property type="evidence" value="ECO:0007669"/>
    <property type="project" value="TreeGrafter"/>
</dbReference>
<dbReference type="GO" id="GO:0015188">
    <property type="term" value="F:L-isoleucine transmembrane transporter activity"/>
    <property type="evidence" value="ECO:0007669"/>
    <property type="project" value="TreeGrafter"/>
</dbReference>
<evidence type="ECO:0000256" key="3">
    <source>
        <dbReference type="ARBA" id="ARBA00022475"/>
    </source>
</evidence>
<dbReference type="AlphaFoldDB" id="A0A101FHD0"/>
<keyword evidence="5 10" id="KW-0812">Transmembrane</keyword>
<name>A0A101FHD0_9THEO</name>
<keyword evidence="7 10" id="KW-1133">Transmembrane helix</keyword>
<dbReference type="GO" id="GO:0005304">
    <property type="term" value="F:L-valine transmembrane transporter activity"/>
    <property type="evidence" value="ECO:0007669"/>
    <property type="project" value="TreeGrafter"/>
</dbReference>
<dbReference type="Pfam" id="PF02653">
    <property type="entry name" value="BPD_transp_2"/>
    <property type="match status" value="1"/>
</dbReference>
<keyword evidence="8 10" id="KW-0472">Membrane</keyword>
<dbReference type="GO" id="GO:0015808">
    <property type="term" value="P:L-alanine transport"/>
    <property type="evidence" value="ECO:0007669"/>
    <property type="project" value="TreeGrafter"/>
</dbReference>
<sequence length="292" mass="30840">MMQELFQQLLNGLSLGSIYALIAVGYTMVYGIIQLINFAHGDVLMVGAYVGLGMALAGFGLVPSILVAMLACALLGVLIERVAYRPLRNASRLAALTSAIGASLFLEYGMMAVFSPRTRSYPVLLPDKIYNFYGIRIATKDFLILGTTLVLVVFLQYIIYRTKTGKAMRAVSFDKDAARLMGINVDSTIAVTFALGSALAAAAGVLIGIYFNAVYPLMGLMPGLKAFVAAVLGGIGNIPGAMLGGILLGMTEALVSGYGGSMYRDAVAFAILILILLIKPTGLLGTSVEEKV</sequence>
<gene>
    <name evidence="11" type="ORF">XD66_0217</name>
</gene>
<evidence type="ECO:0000256" key="1">
    <source>
        <dbReference type="ARBA" id="ARBA00004651"/>
    </source>
</evidence>
<evidence type="ECO:0000256" key="2">
    <source>
        <dbReference type="ARBA" id="ARBA00022448"/>
    </source>
</evidence>
<evidence type="ECO:0000256" key="6">
    <source>
        <dbReference type="ARBA" id="ARBA00022970"/>
    </source>
</evidence>
<dbReference type="PANTHER" id="PTHR11795">
    <property type="entry name" value="BRANCHED-CHAIN AMINO ACID TRANSPORT SYSTEM PERMEASE PROTEIN LIVH"/>
    <property type="match status" value="1"/>
</dbReference>
<evidence type="ECO:0000256" key="10">
    <source>
        <dbReference type="SAM" id="Phobius"/>
    </source>
</evidence>
<dbReference type="GO" id="GO:0015190">
    <property type="term" value="F:L-leucine transmembrane transporter activity"/>
    <property type="evidence" value="ECO:0007669"/>
    <property type="project" value="TreeGrafter"/>
</dbReference>
<dbReference type="GO" id="GO:1903806">
    <property type="term" value="P:L-isoleucine import across plasma membrane"/>
    <property type="evidence" value="ECO:0007669"/>
    <property type="project" value="TreeGrafter"/>
</dbReference>
<comment type="similarity">
    <text evidence="9">Belongs to the binding-protein-dependent transport system permease family. LivHM subfamily.</text>
</comment>
<reference evidence="12" key="1">
    <citation type="journal article" date="2015" name="MBio">
        <title>Genome-Resolved Metagenomic Analysis Reveals Roles for Candidate Phyla and Other Microbial Community Members in Biogeochemical Transformations in Oil Reservoirs.</title>
        <authorList>
            <person name="Hu P."/>
            <person name="Tom L."/>
            <person name="Singh A."/>
            <person name="Thomas B.C."/>
            <person name="Baker B.J."/>
            <person name="Piceno Y.M."/>
            <person name="Andersen G.L."/>
            <person name="Banfield J.F."/>
        </authorList>
    </citation>
    <scope>NUCLEOTIDE SEQUENCE [LARGE SCALE GENOMIC DNA]</scope>
</reference>
<dbReference type="EMBL" id="LGFO01000013">
    <property type="protein sequence ID" value="KUK37080.1"/>
    <property type="molecule type" value="Genomic_DNA"/>
</dbReference>
<feature type="transmembrane region" description="Helical" evidence="10">
    <location>
        <begin position="91"/>
        <end position="114"/>
    </location>
</feature>
<keyword evidence="3" id="KW-1003">Cell membrane</keyword>